<gene>
    <name evidence="1" type="ORF">AB5J56_06430</name>
</gene>
<accession>A0AB39P111</accession>
<proteinExistence type="predicted"/>
<dbReference type="RefSeq" id="WP_369230923.1">
    <property type="nucleotide sequence ID" value="NZ_CP163435.1"/>
</dbReference>
<reference evidence="1" key="1">
    <citation type="submission" date="2024-07" db="EMBL/GenBank/DDBJ databases">
        <authorList>
            <person name="Yu S.T."/>
        </authorList>
    </citation>
    <scope>NUCLEOTIDE SEQUENCE</scope>
    <source>
        <strain evidence="1">R21</strain>
    </source>
</reference>
<dbReference type="AlphaFoldDB" id="A0AB39P111"/>
<name>A0AB39P111_9ACTN</name>
<sequence>MDGRRDLLKSPPTLKVAQGVGFMTSYAPVENTEATRIWPAMLKKYAKSASGIPSFSQAVG</sequence>
<evidence type="ECO:0000313" key="1">
    <source>
        <dbReference type="EMBL" id="XDQ24355.1"/>
    </source>
</evidence>
<organism evidence="1">
    <name type="scientific">Streptomyces sp. R21</name>
    <dbReference type="NCBI Taxonomy" id="3238627"/>
    <lineage>
        <taxon>Bacteria</taxon>
        <taxon>Bacillati</taxon>
        <taxon>Actinomycetota</taxon>
        <taxon>Actinomycetes</taxon>
        <taxon>Kitasatosporales</taxon>
        <taxon>Streptomycetaceae</taxon>
        <taxon>Streptomyces</taxon>
    </lineage>
</organism>
<protein>
    <submittedName>
        <fullName evidence="1">Uncharacterized protein</fullName>
    </submittedName>
</protein>
<dbReference type="EMBL" id="CP163435">
    <property type="protein sequence ID" value="XDQ24355.1"/>
    <property type="molecule type" value="Genomic_DNA"/>
</dbReference>